<evidence type="ECO:0000313" key="1">
    <source>
        <dbReference type="EMBL" id="MCU4744300.1"/>
    </source>
</evidence>
<keyword evidence="1" id="KW-0067">ATP-binding</keyword>
<proteinExistence type="predicted"/>
<dbReference type="Proteomes" id="UP001321018">
    <property type="component" value="Unassembled WGS sequence"/>
</dbReference>
<comment type="caution">
    <text evidence="1">The sequence shown here is derived from an EMBL/GenBank/DDBJ whole genome shotgun (WGS) entry which is preliminary data.</text>
</comment>
<dbReference type="SUPFAM" id="SSF52540">
    <property type="entry name" value="P-loop containing nucleoside triphosphate hydrolases"/>
    <property type="match status" value="1"/>
</dbReference>
<dbReference type="AlphaFoldDB" id="A0AAP2Z3Q2"/>
<reference evidence="1" key="1">
    <citation type="submission" date="2022-09" db="EMBL/GenBank/DDBJ databases">
        <title>Enrichment on poylsaccharides allowed isolation of novel metabolic and taxonomic groups of Haloarchaea.</title>
        <authorList>
            <person name="Sorokin D.Y."/>
            <person name="Elcheninov A.G."/>
            <person name="Khizhniak T.V."/>
            <person name="Kolganova T.V."/>
            <person name="Kublanov I.V."/>
        </authorList>
    </citation>
    <scope>NUCLEOTIDE SEQUENCE</scope>
    <source>
        <strain evidence="1">AArc-xg1-1</strain>
    </source>
</reference>
<sequence length="391" mass="44032">MSDQQDLYTSGAAIEWRDGHLKRENDRAHYHAGTVHDEHVARALSVRDEFHDPDRWEHPELAPGQSKNLEENRRILKMEGTETFTGAFEAGDMSTLKHFFGDPDQRADISGIKSMERFKSLILSGPAPIIYIYAPPGAGKTNLGAFLSQLWKNDQPSDALLGSNIKTLEETDEWVDEEGRVRDGWLASYGEVDEWLKQDGDVLAGNPVPKLFLWDEVSSAGSGVGEQGYTMRTKMGPLLFKIRKYGGCIIIIGHDPKSVAPLVREMATIIHKEDLKTATIYESINSSGKPVGQIGKPIEGIPATDYRYNDKEPTSWSWSDSRTDEGIEQDVLEAVAMWTIVQGRERDDPVAWRDLAKSTPWDYSTCNRRYKRYQEDGKYAEDVQRVSHAIA</sequence>
<accession>A0AAP2Z3Q2</accession>
<dbReference type="GO" id="GO:0005524">
    <property type="term" value="F:ATP binding"/>
    <property type="evidence" value="ECO:0007669"/>
    <property type="project" value="UniProtKB-KW"/>
</dbReference>
<evidence type="ECO:0000313" key="2">
    <source>
        <dbReference type="Proteomes" id="UP001321018"/>
    </source>
</evidence>
<keyword evidence="1" id="KW-0547">Nucleotide-binding</keyword>
<dbReference type="RefSeq" id="WP_338006107.1">
    <property type="nucleotide sequence ID" value="NZ_JAOPKA010000025.1"/>
</dbReference>
<organism evidence="1 2">
    <name type="scientific">Natronoglomus mannanivorans</name>
    <dbReference type="NCBI Taxonomy" id="2979990"/>
    <lineage>
        <taxon>Archaea</taxon>
        <taxon>Methanobacteriati</taxon>
        <taxon>Methanobacteriota</taxon>
        <taxon>Stenosarchaea group</taxon>
        <taxon>Halobacteria</taxon>
        <taxon>Halobacteriales</taxon>
        <taxon>Natrialbaceae</taxon>
        <taxon>Natronoglomus</taxon>
    </lineage>
</organism>
<dbReference type="EMBL" id="JAOPKA010000025">
    <property type="protein sequence ID" value="MCU4744300.1"/>
    <property type="molecule type" value="Genomic_DNA"/>
</dbReference>
<dbReference type="InterPro" id="IPR027417">
    <property type="entry name" value="P-loop_NTPase"/>
</dbReference>
<name>A0AAP2Z3Q2_9EURY</name>
<protein>
    <submittedName>
        <fullName evidence="1">ATP-binding protein</fullName>
    </submittedName>
</protein>
<gene>
    <name evidence="1" type="ORF">OB960_23275</name>
</gene>